<proteinExistence type="predicted"/>
<evidence type="ECO:0000313" key="1">
    <source>
        <dbReference type="EMBL" id="MDZ4999815.1"/>
    </source>
</evidence>
<dbReference type="Pfam" id="PF10117">
    <property type="entry name" value="McrBC"/>
    <property type="match status" value="1"/>
</dbReference>
<dbReference type="RefSeq" id="WP_003453951.1">
    <property type="nucleotide sequence ID" value="NZ_CP102311.1"/>
</dbReference>
<dbReference type="Proteomes" id="UP001291306">
    <property type="component" value="Unassembled WGS sequence"/>
</dbReference>
<dbReference type="PANTHER" id="PTHR38733">
    <property type="entry name" value="PROTEIN MCRC"/>
    <property type="match status" value="1"/>
</dbReference>
<gene>
    <name evidence="1" type="ORF">GNF79_12015</name>
</gene>
<evidence type="ECO:0000313" key="2">
    <source>
        <dbReference type="Proteomes" id="UP001291306"/>
    </source>
</evidence>
<sequence length="425" mass="50127">MSKKYITLREGFDYLYVGEGENKVTEREFQSLSKYIEDSLSSQLVVFGYKKLKFINYVGVIALDNLVIEILPKISLSGEVLEDRKVLLFMLSKCRKINIKTLDFIGSNLKNNPLIDIMGEIFYRDLSRELQRGIYSEYVSVENSIGNIKGKLLVTKHSKVNRFNKNKAYCAYDEFTEDNFFNRILKKALSYLLREVRNERLKSNLRVLDRSFEEVSDKFINKHALNRYKLNRRNERFKNSFELAKMILNGSMGDNSKGKEFGFTLLFEMNYLYEEYIGVVLREVISEENIFVSTQEKTKYLLYNKKRKREEIALKPDIVIYKDETPKIIIDTKWKKGSRNGKENYSQGDVYQMYAYITSYKECEKCVILYPKEEDEGNIIWNLKGYQDKKIFMRSVDLSSYERTKEILKDIVKLEAFESNSCLVM</sequence>
<protein>
    <recommendedName>
        <fullName evidence="3">5-methylcytosine-specific restriction enzyme subunit McrC</fullName>
    </recommendedName>
</protein>
<dbReference type="InterPro" id="IPR019292">
    <property type="entry name" value="McrC"/>
</dbReference>
<comment type="caution">
    <text evidence="1">The sequence shown here is derived from an EMBL/GenBank/DDBJ whole genome shotgun (WGS) entry which is preliminary data.</text>
</comment>
<reference evidence="1" key="1">
    <citation type="submission" date="2019-11" db="EMBL/GenBank/DDBJ databases">
        <title>Characterization of Clostridium perfringens isolates from swine manure treated agricultural soils.</title>
        <authorList>
            <person name="Wushke S.T."/>
        </authorList>
    </citation>
    <scope>NUCLEOTIDE SEQUENCE</scope>
    <source>
        <strain evidence="1">X26</strain>
    </source>
</reference>
<dbReference type="AlphaFoldDB" id="A0AAW9IDC3"/>
<evidence type="ECO:0008006" key="3">
    <source>
        <dbReference type="Google" id="ProtNLM"/>
    </source>
</evidence>
<name>A0AAW9IDC3_CLOPF</name>
<accession>A0AAW9IDC3</accession>
<organism evidence="1 2">
    <name type="scientific">Clostridium perfringens</name>
    <dbReference type="NCBI Taxonomy" id="1502"/>
    <lineage>
        <taxon>Bacteria</taxon>
        <taxon>Bacillati</taxon>
        <taxon>Bacillota</taxon>
        <taxon>Clostridia</taxon>
        <taxon>Eubacteriales</taxon>
        <taxon>Clostridiaceae</taxon>
        <taxon>Clostridium</taxon>
    </lineage>
</organism>
<dbReference type="PANTHER" id="PTHR38733:SF1">
    <property type="entry name" value="TYPE IV METHYL-DIRECTED RESTRICTION ENZYME ECOKMCRBC"/>
    <property type="match status" value="1"/>
</dbReference>
<dbReference type="EMBL" id="WNVC01000046">
    <property type="protein sequence ID" value="MDZ4999815.1"/>
    <property type="molecule type" value="Genomic_DNA"/>
</dbReference>